<dbReference type="PANTHER" id="PTHR21310">
    <property type="entry name" value="AMINOGLYCOSIDE PHOSPHOTRANSFERASE-RELATED-RELATED"/>
    <property type="match status" value="1"/>
</dbReference>
<dbReference type="AlphaFoldDB" id="A0AAD9ZBI2"/>
<dbReference type="Proteomes" id="UP001276659">
    <property type="component" value="Unassembled WGS sequence"/>
</dbReference>
<organism evidence="3 4">
    <name type="scientific">Lepraria neglecta</name>
    <dbReference type="NCBI Taxonomy" id="209136"/>
    <lineage>
        <taxon>Eukaryota</taxon>
        <taxon>Fungi</taxon>
        <taxon>Dikarya</taxon>
        <taxon>Ascomycota</taxon>
        <taxon>Pezizomycotina</taxon>
        <taxon>Lecanoromycetes</taxon>
        <taxon>OSLEUM clade</taxon>
        <taxon>Lecanoromycetidae</taxon>
        <taxon>Lecanorales</taxon>
        <taxon>Lecanorineae</taxon>
        <taxon>Stereocaulaceae</taxon>
        <taxon>Lepraria</taxon>
    </lineage>
</organism>
<feature type="domain" description="Aminoglycoside phosphotransferase" evidence="2">
    <location>
        <begin position="79"/>
        <end position="312"/>
    </location>
</feature>
<evidence type="ECO:0000313" key="3">
    <source>
        <dbReference type="EMBL" id="KAK3173747.1"/>
    </source>
</evidence>
<dbReference type="Pfam" id="PF01636">
    <property type="entry name" value="APH"/>
    <property type="match status" value="1"/>
</dbReference>
<accession>A0AAD9ZBI2</accession>
<keyword evidence="4" id="KW-1185">Reference proteome</keyword>
<protein>
    <recommendedName>
        <fullName evidence="2">Aminoglycoside phosphotransferase domain-containing protein</fullName>
    </recommendedName>
</protein>
<dbReference type="InterPro" id="IPR011009">
    <property type="entry name" value="Kinase-like_dom_sf"/>
</dbReference>
<sequence length="346" mass="38171">MSDSHPLSGAQLSELDASAPDPKDENYTSAPNQPSDSAGEPASGKTSSPNEFHIERLKGGTFHRIIGITIKLSSHSTEQLLLSVPRDDDSHADREVAIVNFVRQYPSIPVPEIKAFDCAEDNLLNRPYVIPSRIPGHDLQSLEYSRPTLTHQQKCSVARDFGEILRSLQYIQSPTPGRIDVSASDDTPQVFAVKPFEVGQRSKDGDSTKLDLDGESSAKTAPKYDDTLGFFVSQFDRWRVSEEPGDLGDKYLDCISNVARQMDDMGFLGDDGYWLCHLDLHSAPRNVMVDIQPEGSAAISGILDWDSAVFGPKFVGCAPPMWLWAWNSEGDEDEREADNTSPTLEQ</sequence>
<feature type="region of interest" description="Disordered" evidence="1">
    <location>
        <begin position="1"/>
        <end position="51"/>
    </location>
</feature>
<name>A0AAD9ZBI2_9LECA</name>
<proteinExistence type="predicted"/>
<dbReference type="PANTHER" id="PTHR21310:SF56">
    <property type="entry name" value="AMINOGLYCOSIDE PHOSPHOTRANSFERASE DOMAIN-CONTAINING PROTEIN"/>
    <property type="match status" value="1"/>
</dbReference>
<dbReference type="InterPro" id="IPR002575">
    <property type="entry name" value="Aminoglycoside_PTrfase"/>
</dbReference>
<dbReference type="InterPro" id="IPR051678">
    <property type="entry name" value="AGP_Transferase"/>
</dbReference>
<evidence type="ECO:0000256" key="1">
    <source>
        <dbReference type="SAM" id="MobiDB-lite"/>
    </source>
</evidence>
<gene>
    <name evidence="3" type="ORF">OEA41_007079</name>
</gene>
<reference evidence="3" key="1">
    <citation type="submission" date="2022-11" db="EMBL/GenBank/DDBJ databases">
        <title>Chromosomal genome sequence assembly and mating type (MAT) locus characterization of the leprose asexual lichenized fungus Lepraria neglecta (Nyl.) Erichsen.</title>
        <authorList>
            <person name="Allen J.L."/>
            <person name="Pfeffer B."/>
        </authorList>
    </citation>
    <scope>NUCLEOTIDE SEQUENCE</scope>
    <source>
        <strain evidence="3">Allen 5258</strain>
    </source>
</reference>
<dbReference type="SUPFAM" id="SSF56112">
    <property type="entry name" value="Protein kinase-like (PK-like)"/>
    <property type="match status" value="1"/>
</dbReference>
<comment type="caution">
    <text evidence="3">The sequence shown here is derived from an EMBL/GenBank/DDBJ whole genome shotgun (WGS) entry which is preliminary data.</text>
</comment>
<evidence type="ECO:0000259" key="2">
    <source>
        <dbReference type="Pfam" id="PF01636"/>
    </source>
</evidence>
<feature type="compositionally biased region" description="Polar residues" evidence="1">
    <location>
        <begin position="27"/>
        <end position="36"/>
    </location>
</feature>
<evidence type="ECO:0000313" key="4">
    <source>
        <dbReference type="Proteomes" id="UP001276659"/>
    </source>
</evidence>
<dbReference type="EMBL" id="JASNWA010000007">
    <property type="protein sequence ID" value="KAK3173747.1"/>
    <property type="molecule type" value="Genomic_DNA"/>
</dbReference>